<evidence type="ECO:0000313" key="3">
    <source>
        <dbReference type="Proteomes" id="UP001221757"/>
    </source>
</evidence>
<sequence>MAKADHWPQWDKPRFAATVQNLMGEYLKTAFGVSFFTISHEKKLTLKAEKADCAAAVVFSRDLAGVKCTIDPKGAANDSDSDSYSDDDESSEDDLDDDEESDEERDWPKKKKKVANAPTRKNVANALTTSSQATSSSTTAAPAVSTSSTPRSPEPRPLTYEELCTENIAHLKPAQDALRLAISSIMQLLPGEGTAAPAPVQARWSRKKPAATGPLRRSAHGCGEASGTDIKMNTTLLLESSAPSLVSPPSTR</sequence>
<reference evidence="2" key="1">
    <citation type="submission" date="2023-03" db="EMBL/GenBank/DDBJ databases">
        <title>Massive genome expansion in bonnet fungi (Mycena s.s.) driven by repeated elements and novel gene families across ecological guilds.</title>
        <authorList>
            <consortium name="Lawrence Berkeley National Laboratory"/>
            <person name="Harder C.B."/>
            <person name="Miyauchi S."/>
            <person name="Viragh M."/>
            <person name="Kuo A."/>
            <person name="Thoen E."/>
            <person name="Andreopoulos B."/>
            <person name="Lu D."/>
            <person name="Skrede I."/>
            <person name="Drula E."/>
            <person name="Henrissat B."/>
            <person name="Morin E."/>
            <person name="Kohler A."/>
            <person name="Barry K."/>
            <person name="LaButti K."/>
            <person name="Morin E."/>
            <person name="Salamov A."/>
            <person name="Lipzen A."/>
            <person name="Mereny Z."/>
            <person name="Hegedus B."/>
            <person name="Baldrian P."/>
            <person name="Stursova M."/>
            <person name="Weitz H."/>
            <person name="Taylor A."/>
            <person name="Grigoriev I.V."/>
            <person name="Nagy L.G."/>
            <person name="Martin F."/>
            <person name="Kauserud H."/>
        </authorList>
    </citation>
    <scope>NUCLEOTIDE SEQUENCE</scope>
    <source>
        <strain evidence="2">CBHHK067</strain>
    </source>
</reference>
<feature type="compositionally biased region" description="Low complexity" evidence="1">
    <location>
        <begin position="128"/>
        <end position="151"/>
    </location>
</feature>
<evidence type="ECO:0000313" key="2">
    <source>
        <dbReference type="EMBL" id="KAJ7603503.1"/>
    </source>
</evidence>
<organism evidence="2 3">
    <name type="scientific">Mycena rosella</name>
    <name type="common">Pink bonnet</name>
    <name type="synonym">Agaricus rosellus</name>
    <dbReference type="NCBI Taxonomy" id="1033263"/>
    <lineage>
        <taxon>Eukaryota</taxon>
        <taxon>Fungi</taxon>
        <taxon>Dikarya</taxon>
        <taxon>Basidiomycota</taxon>
        <taxon>Agaricomycotina</taxon>
        <taxon>Agaricomycetes</taxon>
        <taxon>Agaricomycetidae</taxon>
        <taxon>Agaricales</taxon>
        <taxon>Marasmiineae</taxon>
        <taxon>Mycenaceae</taxon>
        <taxon>Mycena</taxon>
    </lineage>
</organism>
<dbReference type="EMBL" id="JARKIE010001284">
    <property type="protein sequence ID" value="KAJ7603503.1"/>
    <property type="molecule type" value="Genomic_DNA"/>
</dbReference>
<dbReference type="Proteomes" id="UP001221757">
    <property type="component" value="Unassembled WGS sequence"/>
</dbReference>
<feature type="region of interest" description="Disordered" evidence="1">
    <location>
        <begin position="70"/>
        <end position="158"/>
    </location>
</feature>
<feature type="region of interest" description="Disordered" evidence="1">
    <location>
        <begin position="197"/>
        <end position="227"/>
    </location>
</feature>
<dbReference type="AlphaFoldDB" id="A0AAD7AXX4"/>
<protein>
    <submittedName>
        <fullName evidence="2">Uncharacterized protein</fullName>
    </submittedName>
</protein>
<gene>
    <name evidence="2" type="ORF">B0H17DRAFT_1154690</name>
</gene>
<accession>A0AAD7AXX4</accession>
<proteinExistence type="predicted"/>
<comment type="caution">
    <text evidence="2">The sequence shown here is derived from an EMBL/GenBank/DDBJ whole genome shotgun (WGS) entry which is preliminary data.</text>
</comment>
<evidence type="ECO:0000256" key="1">
    <source>
        <dbReference type="SAM" id="MobiDB-lite"/>
    </source>
</evidence>
<name>A0AAD7AXX4_MYCRO</name>
<feature type="compositionally biased region" description="Acidic residues" evidence="1">
    <location>
        <begin position="79"/>
        <end position="105"/>
    </location>
</feature>
<keyword evidence="3" id="KW-1185">Reference proteome</keyword>